<name>A0A1F8EZK4_9BACT</name>
<dbReference type="EMBL" id="MGJI01000008">
    <property type="protein sequence ID" value="OGN05469.1"/>
    <property type="molecule type" value="Genomic_DNA"/>
</dbReference>
<feature type="region of interest" description="Disordered" evidence="1">
    <location>
        <begin position="279"/>
        <end position="332"/>
    </location>
</feature>
<organism evidence="2 3">
    <name type="scientific">Candidatus Yanofskybacteria bacterium RIFCSPHIGHO2_01_FULL_44_17</name>
    <dbReference type="NCBI Taxonomy" id="1802668"/>
    <lineage>
        <taxon>Bacteria</taxon>
        <taxon>Candidatus Yanofskyibacteriota</taxon>
    </lineage>
</organism>
<gene>
    <name evidence="2" type="ORF">A2831_01340</name>
</gene>
<feature type="compositionally biased region" description="Gly residues" evidence="1">
    <location>
        <begin position="279"/>
        <end position="296"/>
    </location>
</feature>
<proteinExistence type="predicted"/>
<evidence type="ECO:0000313" key="3">
    <source>
        <dbReference type="Proteomes" id="UP000177507"/>
    </source>
</evidence>
<dbReference type="Proteomes" id="UP000177507">
    <property type="component" value="Unassembled WGS sequence"/>
</dbReference>
<comment type="caution">
    <text evidence="2">The sequence shown here is derived from an EMBL/GenBank/DDBJ whole genome shotgun (WGS) entry which is preliminary data.</text>
</comment>
<sequence>MKNKKVFFNLKKTILFVLIVAFVNFTSGTYLGIYDVLDAEAGVFKVIFLTTADTTWTVPNDWPAVGNMVEVIGGGGGAGDGANNSNGPGGGGGGGYAKSINLKLTRGTVMNNGTEFNVGAEGIGGSISGAGTKGGNTWFNQSDGIFANCTNSALCVKAEGGEPSLGDNVTGGVGGATASASGVVTFAGGNGGTGCSGDSGGGGGGAGGPKGNGGNGGNGGGDASPGGGGGGGGNGGGANGLNADAICTANTGATGGSGGNNYLGYGGATVSSAANAGTDGGGGVGGDDGIEGGSGSNGIEWRSSLGVIAGSGGGGGGGGDTEGGGDGVGYGSGGGGGEVNSGALGDGGPGLIVITYVPTGHVIRGGVKIRGKVIFR</sequence>
<reference evidence="2 3" key="1">
    <citation type="journal article" date="2016" name="Nat. Commun.">
        <title>Thousands of microbial genomes shed light on interconnected biogeochemical processes in an aquifer system.</title>
        <authorList>
            <person name="Anantharaman K."/>
            <person name="Brown C.T."/>
            <person name="Hug L.A."/>
            <person name="Sharon I."/>
            <person name="Castelle C.J."/>
            <person name="Probst A.J."/>
            <person name="Thomas B.C."/>
            <person name="Singh A."/>
            <person name="Wilkins M.J."/>
            <person name="Karaoz U."/>
            <person name="Brodie E.L."/>
            <person name="Williams K.H."/>
            <person name="Hubbard S.S."/>
            <person name="Banfield J.F."/>
        </authorList>
    </citation>
    <scope>NUCLEOTIDE SEQUENCE [LARGE SCALE GENOMIC DNA]</scope>
</reference>
<dbReference type="AlphaFoldDB" id="A0A1F8EZK4"/>
<evidence type="ECO:0000313" key="2">
    <source>
        <dbReference type="EMBL" id="OGN05469.1"/>
    </source>
</evidence>
<feature type="region of interest" description="Disordered" evidence="1">
    <location>
        <begin position="199"/>
        <end position="228"/>
    </location>
</feature>
<evidence type="ECO:0000256" key="1">
    <source>
        <dbReference type="SAM" id="MobiDB-lite"/>
    </source>
</evidence>
<feature type="compositionally biased region" description="Gly residues" evidence="1">
    <location>
        <begin position="309"/>
        <end position="332"/>
    </location>
</feature>
<accession>A0A1F8EZK4</accession>
<dbReference type="STRING" id="1802668.A2831_01340"/>
<protein>
    <submittedName>
        <fullName evidence="2">Uncharacterized protein</fullName>
    </submittedName>
</protein>